<feature type="domain" description="ABC1 atypical kinase-like" evidence="6">
    <location>
        <begin position="370"/>
        <end position="535"/>
    </location>
</feature>
<evidence type="ECO:0000313" key="7">
    <source>
        <dbReference type="EMBL" id="KAH0558542.1"/>
    </source>
</evidence>
<accession>A0A9P8LAG6</accession>
<protein>
    <recommendedName>
        <fullName evidence="6">ABC1 atypical kinase-like domain-containing protein</fullName>
    </recommendedName>
</protein>
<dbReference type="InterPro" id="IPR011009">
    <property type="entry name" value="Kinase-like_dom_sf"/>
</dbReference>
<dbReference type="EMBL" id="JAGHQM010000814">
    <property type="protein sequence ID" value="KAH0558542.1"/>
    <property type="molecule type" value="Genomic_DNA"/>
</dbReference>
<dbReference type="InterPro" id="IPR051409">
    <property type="entry name" value="Atypical_kinase_ADCK"/>
</dbReference>
<dbReference type="CDD" id="cd13970">
    <property type="entry name" value="ABC1_ADCK3"/>
    <property type="match status" value="1"/>
</dbReference>
<feature type="compositionally biased region" description="Low complexity" evidence="5">
    <location>
        <begin position="158"/>
        <end position="169"/>
    </location>
</feature>
<feature type="compositionally biased region" description="Basic and acidic residues" evidence="5">
    <location>
        <begin position="78"/>
        <end position="92"/>
    </location>
</feature>
<evidence type="ECO:0000256" key="1">
    <source>
        <dbReference type="ARBA" id="ARBA00009670"/>
    </source>
</evidence>
<proteinExistence type="inferred from homology"/>
<dbReference type="GO" id="GO:0006744">
    <property type="term" value="P:ubiquinone biosynthetic process"/>
    <property type="evidence" value="ECO:0007669"/>
    <property type="project" value="TreeGrafter"/>
</dbReference>
<dbReference type="Proteomes" id="UP000750711">
    <property type="component" value="Unassembled WGS sequence"/>
</dbReference>
<dbReference type="PANTHER" id="PTHR43851">
    <property type="match status" value="1"/>
</dbReference>
<dbReference type="SUPFAM" id="SSF56112">
    <property type="entry name" value="Protein kinase-like (PK-like)"/>
    <property type="match status" value="1"/>
</dbReference>
<evidence type="ECO:0000256" key="3">
    <source>
        <dbReference type="ARBA" id="ARBA00022741"/>
    </source>
</evidence>
<keyword evidence="3" id="KW-0547">Nucleotide-binding</keyword>
<gene>
    <name evidence="7" type="ORF">GP486_004804</name>
</gene>
<dbReference type="InterPro" id="IPR004147">
    <property type="entry name" value="ABC1_dom"/>
</dbReference>
<dbReference type="AlphaFoldDB" id="A0A9P8LAG6"/>
<dbReference type="InterPro" id="IPR034646">
    <property type="entry name" value="ADCK3_dom"/>
</dbReference>
<feature type="compositionally biased region" description="Polar residues" evidence="5">
    <location>
        <begin position="137"/>
        <end position="156"/>
    </location>
</feature>
<dbReference type="Pfam" id="PF03109">
    <property type="entry name" value="ABC1"/>
    <property type="match status" value="1"/>
</dbReference>
<evidence type="ECO:0000259" key="6">
    <source>
        <dbReference type="Pfam" id="PF03109"/>
    </source>
</evidence>
<feature type="non-terminal residue" evidence="7">
    <location>
        <position position="538"/>
    </location>
</feature>
<keyword evidence="8" id="KW-1185">Reference proteome</keyword>
<comment type="similarity">
    <text evidence="1">Belongs to the protein kinase superfamily. ADCK protein kinase family.</text>
</comment>
<evidence type="ECO:0000256" key="2">
    <source>
        <dbReference type="ARBA" id="ARBA00022679"/>
    </source>
</evidence>
<reference evidence="7" key="1">
    <citation type="submission" date="2021-03" db="EMBL/GenBank/DDBJ databases">
        <title>Comparative genomics and phylogenomic investigation of the class Geoglossomycetes provide insights into ecological specialization and systematics.</title>
        <authorList>
            <person name="Melie T."/>
            <person name="Pirro S."/>
            <person name="Miller A.N."/>
            <person name="Quandt A."/>
        </authorList>
    </citation>
    <scope>NUCLEOTIDE SEQUENCE</scope>
    <source>
        <strain evidence="7">CAQ_001_2017</strain>
    </source>
</reference>
<keyword evidence="4" id="KW-0067">ATP-binding</keyword>
<evidence type="ECO:0000256" key="4">
    <source>
        <dbReference type="ARBA" id="ARBA00022840"/>
    </source>
</evidence>
<feature type="region of interest" description="Disordered" evidence="5">
    <location>
        <begin position="137"/>
        <end position="174"/>
    </location>
</feature>
<evidence type="ECO:0000313" key="8">
    <source>
        <dbReference type="Proteomes" id="UP000750711"/>
    </source>
</evidence>
<comment type="caution">
    <text evidence="7">The sequence shown here is derived from an EMBL/GenBank/DDBJ whole genome shotgun (WGS) entry which is preliminary data.</text>
</comment>
<keyword evidence="2" id="KW-0808">Transferase</keyword>
<dbReference type="PANTHER" id="PTHR43851:SF3">
    <property type="entry name" value="COENZYME Q8"/>
    <property type="match status" value="1"/>
</dbReference>
<evidence type="ECO:0000256" key="5">
    <source>
        <dbReference type="SAM" id="MobiDB-lite"/>
    </source>
</evidence>
<feature type="region of interest" description="Disordered" evidence="5">
    <location>
        <begin position="49"/>
        <end position="93"/>
    </location>
</feature>
<dbReference type="GO" id="GO:0016740">
    <property type="term" value="F:transferase activity"/>
    <property type="evidence" value="ECO:0007669"/>
    <property type="project" value="UniProtKB-KW"/>
</dbReference>
<dbReference type="GO" id="GO:0005524">
    <property type="term" value="F:ATP binding"/>
    <property type="evidence" value="ECO:0007669"/>
    <property type="project" value="UniProtKB-KW"/>
</dbReference>
<organism evidence="7 8">
    <name type="scientific">Trichoglossum hirsutum</name>
    <dbReference type="NCBI Taxonomy" id="265104"/>
    <lineage>
        <taxon>Eukaryota</taxon>
        <taxon>Fungi</taxon>
        <taxon>Dikarya</taxon>
        <taxon>Ascomycota</taxon>
        <taxon>Pezizomycotina</taxon>
        <taxon>Geoglossomycetes</taxon>
        <taxon>Geoglossales</taxon>
        <taxon>Geoglossaceae</taxon>
        <taxon>Trichoglossum</taxon>
    </lineage>
</organism>
<name>A0A9P8LAG6_9PEZI</name>
<sequence length="538" mass="58072">MAGKRILDVAHLLNASRSVARSHVALRASQLDVYTKTSTLAKTVKNQTKAADAVARKPHENPSASGHQGGAAGTTVPAREDSGSPEQDHSYRALETTVIVDVVPQRDLKVRREKTVRYPPADGTILPDQDKDAFYAPSQTESETKSLFQQNATSAGGESPEPESSTIPEKALPDQTPYLEGINTDVFRSPRVANILAGNVQGKRKPGSLTLAAASGTSEVQRDIAESKNRNAFNVLEERGQELPADIAMDTTDLVAGAQSNLKFSTANPSPSPNANYQMRESRVPSSQLGRLWHYGGLATGMAFGAVGESVRRATGNGGDGGSLILSGGNMERLVSKLSRMRGAALKLGQMISFQDSKLLPGPIQEVLQRVQDSADYMPATQRDRVLTSNLGSDWRDLFSSFDEVPMAAASIGQVHGAILRSTGQRVAVKVQYPGVADSIDSDLDNLSILLTASRLLPKGLYLEKTIANARTELAWECDYEREAQCGRRFRELLKGDDVFVVPEVIGEASGKQVLTMERMDGIGVTKVKNLSQEQKDW</sequence>